<dbReference type="AlphaFoldDB" id="A0A224XSF8"/>
<keyword evidence="1" id="KW-1133">Transmembrane helix</keyword>
<feature type="transmembrane region" description="Helical" evidence="1">
    <location>
        <begin position="30"/>
        <end position="53"/>
    </location>
</feature>
<accession>A0A224XSF8</accession>
<name>A0A224XSF8_9HEMI</name>
<organism evidence="2">
    <name type="scientific">Panstrongylus lignarius</name>
    <dbReference type="NCBI Taxonomy" id="156445"/>
    <lineage>
        <taxon>Eukaryota</taxon>
        <taxon>Metazoa</taxon>
        <taxon>Ecdysozoa</taxon>
        <taxon>Arthropoda</taxon>
        <taxon>Hexapoda</taxon>
        <taxon>Insecta</taxon>
        <taxon>Pterygota</taxon>
        <taxon>Neoptera</taxon>
        <taxon>Paraneoptera</taxon>
        <taxon>Hemiptera</taxon>
        <taxon>Heteroptera</taxon>
        <taxon>Panheteroptera</taxon>
        <taxon>Cimicomorpha</taxon>
        <taxon>Reduviidae</taxon>
        <taxon>Triatominae</taxon>
        <taxon>Panstrongylus</taxon>
    </lineage>
</organism>
<dbReference type="EMBL" id="GFTR01000961">
    <property type="protein sequence ID" value="JAW15465.1"/>
    <property type="molecule type" value="Transcribed_RNA"/>
</dbReference>
<sequence>MVFAAQGACWGFLMGFYAGCCRVSFAALDAPFFVVAIALCMAIRLASMALHYLPLSSWLLNFYDSVKECCHLKDRVISFIRL</sequence>
<keyword evidence="1" id="KW-0472">Membrane</keyword>
<proteinExistence type="predicted"/>
<keyword evidence="1" id="KW-0812">Transmembrane</keyword>
<protein>
    <submittedName>
        <fullName evidence="2">Uncharacterized protein</fullName>
    </submittedName>
</protein>
<evidence type="ECO:0000313" key="2">
    <source>
        <dbReference type="EMBL" id="JAW15465.1"/>
    </source>
</evidence>
<evidence type="ECO:0000256" key="1">
    <source>
        <dbReference type="SAM" id="Phobius"/>
    </source>
</evidence>
<reference evidence="2" key="1">
    <citation type="journal article" date="2018" name="PLoS Negl. Trop. Dis.">
        <title>An insight into the salivary gland and fat body transcriptome of Panstrongylus lignarius (Hemiptera: Heteroptera), the main vector of Chagas disease in Peru.</title>
        <authorList>
            <person name="Nevoa J.C."/>
            <person name="Mendes M.T."/>
            <person name="da Silva M.V."/>
            <person name="Soares S.C."/>
            <person name="Oliveira C.J.F."/>
            <person name="Ribeiro J.M.C."/>
        </authorList>
    </citation>
    <scope>NUCLEOTIDE SEQUENCE</scope>
</reference>